<proteinExistence type="predicted"/>
<feature type="compositionally biased region" description="Polar residues" evidence="1">
    <location>
        <begin position="95"/>
        <end position="105"/>
    </location>
</feature>
<dbReference type="Proteomes" id="UP001066276">
    <property type="component" value="Chromosome 3_2"/>
</dbReference>
<reference evidence="2" key="1">
    <citation type="journal article" date="2022" name="bioRxiv">
        <title>Sequencing and chromosome-scale assembly of the giantPleurodeles waltlgenome.</title>
        <authorList>
            <person name="Brown T."/>
            <person name="Elewa A."/>
            <person name="Iarovenko S."/>
            <person name="Subramanian E."/>
            <person name="Araus A.J."/>
            <person name="Petzold A."/>
            <person name="Susuki M."/>
            <person name="Suzuki K.-i.T."/>
            <person name="Hayashi T."/>
            <person name="Toyoda A."/>
            <person name="Oliveira C."/>
            <person name="Osipova E."/>
            <person name="Leigh N.D."/>
            <person name="Simon A."/>
            <person name="Yun M.H."/>
        </authorList>
    </citation>
    <scope>NUCLEOTIDE SEQUENCE</scope>
    <source>
        <strain evidence="2">20211129_DDA</strain>
        <tissue evidence="2">Liver</tissue>
    </source>
</reference>
<gene>
    <name evidence="2" type="ORF">NDU88_001291</name>
</gene>
<evidence type="ECO:0000256" key="1">
    <source>
        <dbReference type="SAM" id="MobiDB-lite"/>
    </source>
</evidence>
<evidence type="ECO:0000313" key="3">
    <source>
        <dbReference type="Proteomes" id="UP001066276"/>
    </source>
</evidence>
<dbReference type="AlphaFoldDB" id="A0AAV7THF8"/>
<feature type="region of interest" description="Disordered" evidence="1">
    <location>
        <begin position="45"/>
        <end position="105"/>
    </location>
</feature>
<evidence type="ECO:0000313" key="2">
    <source>
        <dbReference type="EMBL" id="KAJ1176007.1"/>
    </source>
</evidence>
<sequence length="105" mass="11689">MATMNIQPGDVRWRKDVHNHSATWTDNIKGCLLIVLSAAARNKETMEQHLGTTGTQEDAKRGDPKEPTRKKEKEDEDKEAGRGDGEQWKQAEACETQTAPESGDP</sequence>
<keyword evidence="3" id="KW-1185">Reference proteome</keyword>
<name>A0AAV7THF8_PLEWA</name>
<dbReference type="EMBL" id="JANPWB010000006">
    <property type="protein sequence ID" value="KAJ1176007.1"/>
    <property type="molecule type" value="Genomic_DNA"/>
</dbReference>
<organism evidence="2 3">
    <name type="scientific">Pleurodeles waltl</name>
    <name type="common">Iberian ribbed newt</name>
    <dbReference type="NCBI Taxonomy" id="8319"/>
    <lineage>
        <taxon>Eukaryota</taxon>
        <taxon>Metazoa</taxon>
        <taxon>Chordata</taxon>
        <taxon>Craniata</taxon>
        <taxon>Vertebrata</taxon>
        <taxon>Euteleostomi</taxon>
        <taxon>Amphibia</taxon>
        <taxon>Batrachia</taxon>
        <taxon>Caudata</taxon>
        <taxon>Salamandroidea</taxon>
        <taxon>Salamandridae</taxon>
        <taxon>Pleurodelinae</taxon>
        <taxon>Pleurodeles</taxon>
    </lineage>
</organism>
<accession>A0AAV7THF8</accession>
<feature type="compositionally biased region" description="Basic and acidic residues" evidence="1">
    <location>
        <begin position="57"/>
        <end position="89"/>
    </location>
</feature>
<comment type="caution">
    <text evidence="2">The sequence shown here is derived from an EMBL/GenBank/DDBJ whole genome shotgun (WGS) entry which is preliminary data.</text>
</comment>
<protein>
    <submittedName>
        <fullName evidence="2">Uncharacterized protein</fullName>
    </submittedName>
</protein>